<dbReference type="EMBL" id="BAAAUV010000024">
    <property type="protein sequence ID" value="GAA3233162.1"/>
    <property type="molecule type" value="Genomic_DNA"/>
</dbReference>
<feature type="transmembrane region" description="Helical" evidence="1">
    <location>
        <begin position="96"/>
        <end position="115"/>
    </location>
</feature>
<keyword evidence="3" id="KW-1185">Reference proteome</keyword>
<protein>
    <recommendedName>
        <fullName evidence="4">ATP synthase protein I</fullName>
    </recommendedName>
</protein>
<dbReference type="RefSeq" id="WP_344836031.1">
    <property type="nucleotide sequence ID" value="NZ_BAAAUV010000024.1"/>
</dbReference>
<gene>
    <name evidence="2" type="ORF">GCM10010468_65590</name>
</gene>
<reference evidence="3" key="1">
    <citation type="journal article" date="2019" name="Int. J. Syst. Evol. Microbiol.">
        <title>The Global Catalogue of Microorganisms (GCM) 10K type strain sequencing project: providing services to taxonomists for standard genome sequencing and annotation.</title>
        <authorList>
            <consortium name="The Broad Institute Genomics Platform"/>
            <consortium name="The Broad Institute Genome Sequencing Center for Infectious Disease"/>
            <person name="Wu L."/>
            <person name="Ma J."/>
        </authorList>
    </citation>
    <scope>NUCLEOTIDE SEQUENCE [LARGE SCALE GENOMIC DNA]</scope>
    <source>
        <strain evidence="3">JCM 9377</strain>
    </source>
</reference>
<evidence type="ECO:0000313" key="2">
    <source>
        <dbReference type="EMBL" id="GAA3233162.1"/>
    </source>
</evidence>
<feature type="transmembrane region" description="Helical" evidence="1">
    <location>
        <begin position="37"/>
        <end position="59"/>
    </location>
</feature>
<sequence>MESSDARIFRGAAIPTSAAGLLAIVIAALLAGGKGAIGALIGTLVVLVFFGISIIAVSYSARVSPQLLMPVAMGTYLVKIFAMFGLIVLLRDASWMNGRAFGITVLACTVVWLFFEIRVFVKTKMLYVEPHSGTGGG</sequence>
<keyword evidence="1" id="KW-0812">Transmembrane</keyword>
<evidence type="ECO:0008006" key="4">
    <source>
        <dbReference type="Google" id="ProtNLM"/>
    </source>
</evidence>
<name>A0ABP6QIF0_9ACTN</name>
<keyword evidence="1" id="KW-0472">Membrane</keyword>
<comment type="caution">
    <text evidence="2">The sequence shown here is derived from an EMBL/GenBank/DDBJ whole genome shotgun (WGS) entry which is preliminary data.</text>
</comment>
<organism evidence="2 3">
    <name type="scientific">Actinocorallia longicatena</name>
    <dbReference type="NCBI Taxonomy" id="111803"/>
    <lineage>
        <taxon>Bacteria</taxon>
        <taxon>Bacillati</taxon>
        <taxon>Actinomycetota</taxon>
        <taxon>Actinomycetes</taxon>
        <taxon>Streptosporangiales</taxon>
        <taxon>Thermomonosporaceae</taxon>
        <taxon>Actinocorallia</taxon>
    </lineage>
</organism>
<feature type="transmembrane region" description="Helical" evidence="1">
    <location>
        <begin position="12"/>
        <end position="31"/>
    </location>
</feature>
<evidence type="ECO:0000313" key="3">
    <source>
        <dbReference type="Proteomes" id="UP001501237"/>
    </source>
</evidence>
<proteinExistence type="predicted"/>
<accession>A0ABP6QIF0</accession>
<feature type="transmembrane region" description="Helical" evidence="1">
    <location>
        <begin position="71"/>
        <end position="90"/>
    </location>
</feature>
<evidence type="ECO:0000256" key="1">
    <source>
        <dbReference type="SAM" id="Phobius"/>
    </source>
</evidence>
<keyword evidence="1" id="KW-1133">Transmembrane helix</keyword>
<dbReference type="Proteomes" id="UP001501237">
    <property type="component" value="Unassembled WGS sequence"/>
</dbReference>